<keyword evidence="1" id="KW-0812">Transmembrane</keyword>
<protein>
    <submittedName>
        <fullName evidence="2">Uncharacterized protein</fullName>
    </submittedName>
</protein>
<evidence type="ECO:0000313" key="2">
    <source>
        <dbReference type="EMBL" id="KRK42917.1"/>
    </source>
</evidence>
<accession>A0A837RJ60</accession>
<proteinExistence type="predicted"/>
<reference evidence="2 3" key="1">
    <citation type="journal article" date="2015" name="Genome Announc.">
        <title>Expanding the biotechnology potential of lactobacilli through comparative genomics of 213 strains and associated genera.</title>
        <authorList>
            <person name="Sun Z."/>
            <person name="Harris H.M."/>
            <person name="McCann A."/>
            <person name="Guo C."/>
            <person name="Argimon S."/>
            <person name="Zhang W."/>
            <person name="Yang X."/>
            <person name="Jeffery I.B."/>
            <person name="Cooney J.C."/>
            <person name="Kagawa T.F."/>
            <person name="Liu W."/>
            <person name="Song Y."/>
            <person name="Salvetti E."/>
            <person name="Wrobel A."/>
            <person name="Rasinkangas P."/>
            <person name="Parkhill J."/>
            <person name="Rea M.C."/>
            <person name="O'Sullivan O."/>
            <person name="Ritari J."/>
            <person name="Douillard F.P."/>
            <person name="Paul Ross R."/>
            <person name="Yang R."/>
            <person name="Briner A.E."/>
            <person name="Felis G.E."/>
            <person name="de Vos W.M."/>
            <person name="Barrangou R."/>
            <person name="Klaenhammer T.R."/>
            <person name="Caufield P.W."/>
            <person name="Cui Y."/>
            <person name="Zhang H."/>
            <person name="O'Toole P.W."/>
        </authorList>
    </citation>
    <scope>NUCLEOTIDE SEQUENCE [LARGE SCALE GENOMIC DNA]</scope>
    <source>
        <strain evidence="2 3">JCM 15951</strain>
    </source>
</reference>
<comment type="caution">
    <text evidence="2">The sequence shown here is derived from an EMBL/GenBank/DDBJ whole genome shotgun (WGS) entry which is preliminary data.</text>
</comment>
<name>A0A837RJ60_9LACO</name>
<feature type="transmembrane region" description="Helical" evidence="1">
    <location>
        <begin position="39"/>
        <end position="58"/>
    </location>
</feature>
<sequence>MMEMEKDFAKKLNWKPLINSLILGVACGTSMFILLNYNLVVGIVIGLIVFLFQSIWVYPHYLPNLYGHWKITDKSISYYDYSTWSKRIQAIFLPMFQSQVEVPFKNISSYSLVVNKHRNKWQPHYIILKLYDGHQVLLDLSWNLLKSGEPEKDVEWAVDFITSKLNQKTVQVLQM</sequence>
<dbReference type="EMBL" id="AZDB01000012">
    <property type="protein sequence ID" value="KRK42917.1"/>
    <property type="molecule type" value="Genomic_DNA"/>
</dbReference>
<dbReference type="PROSITE" id="PS51257">
    <property type="entry name" value="PROKAR_LIPOPROTEIN"/>
    <property type="match status" value="1"/>
</dbReference>
<gene>
    <name evidence="2" type="ORF">FD26_GL000261</name>
</gene>
<evidence type="ECO:0000313" key="3">
    <source>
        <dbReference type="Proteomes" id="UP000050964"/>
    </source>
</evidence>
<evidence type="ECO:0000256" key="1">
    <source>
        <dbReference type="SAM" id="Phobius"/>
    </source>
</evidence>
<keyword evidence="1" id="KW-0472">Membrane</keyword>
<organism evidence="2 3">
    <name type="scientific">Companilactobacillus crustorum JCM 15951</name>
    <dbReference type="NCBI Taxonomy" id="1423737"/>
    <lineage>
        <taxon>Bacteria</taxon>
        <taxon>Bacillati</taxon>
        <taxon>Bacillota</taxon>
        <taxon>Bacilli</taxon>
        <taxon>Lactobacillales</taxon>
        <taxon>Lactobacillaceae</taxon>
        <taxon>Companilactobacillus</taxon>
    </lineage>
</organism>
<dbReference type="Proteomes" id="UP000050964">
    <property type="component" value="Unassembled WGS sequence"/>
</dbReference>
<keyword evidence="1" id="KW-1133">Transmembrane helix</keyword>
<dbReference type="AlphaFoldDB" id="A0A837RJ60"/>
<feature type="transmembrane region" description="Helical" evidence="1">
    <location>
        <begin position="12"/>
        <end position="33"/>
    </location>
</feature>